<evidence type="ECO:0000313" key="3">
    <source>
        <dbReference type="Proteomes" id="UP000198638"/>
    </source>
</evidence>
<evidence type="ECO:0000256" key="1">
    <source>
        <dbReference type="SAM" id="Phobius"/>
    </source>
</evidence>
<dbReference type="AlphaFoldDB" id="A0A1H4EI43"/>
<protein>
    <submittedName>
        <fullName evidence="2">Uncharacterized membrane protein YoaK, UPF0700 family</fullName>
    </submittedName>
</protein>
<proteinExistence type="predicted"/>
<keyword evidence="1" id="KW-0472">Membrane</keyword>
<keyword evidence="1" id="KW-1133">Transmembrane helix</keyword>
<organism evidence="2 3">
    <name type="scientific">Paraburkholderia sartisoli</name>
    <dbReference type="NCBI Taxonomy" id="83784"/>
    <lineage>
        <taxon>Bacteria</taxon>
        <taxon>Pseudomonadati</taxon>
        <taxon>Pseudomonadota</taxon>
        <taxon>Betaproteobacteria</taxon>
        <taxon>Burkholderiales</taxon>
        <taxon>Burkholderiaceae</taxon>
        <taxon>Paraburkholderia</taxon>
    </lineage>
</organism>
<dbReference type="RefSeq" id="WP_090533897.1">
    <property type="nucleotide sequence ID" value="NZ_FNRQ01000003.1"/>
</dbReference>
<dbReference type="OrthoDB" id="270162at2"/>
<evidence type="ECO:0000313" key="2">
    <source>
        <dbReference type="EMBL" id="SEA84537.1"/>
    </source>
</evidence>
<feature type="transmembrane region" description="Helical" evidence="1">
    <location>
        <begin position="64"/>
        <end position="88"/>
    </location>
</feature>
<dbReference type="InterPro" id="IPR010699">
    <property type="entry name" value="DUF1275"/>
</dbReference>
<feature type="transmembrane region" description="Helical" evidence="1">
    <location>
        <begin position="127"/>
        <end position="147"/>
    </location>
</feature>
<feature type="transmembrane region" description="Helical" evidence="1">
    <location>
        <begin position="196"/>
        <end position="217"/>
    </location>
</feature>
<feature type="transmembrane region" description="Helical" evidence="1">
    <location>
        <begin position="21"/>
        <end position="44"/>
    </location>
</feature>
<reference evidence="3" key="1">
    <citation type="submission" date="2016-10" db="EMBL/GenBank/DDBJ databases">
        <authorList>
            <person name="Varghese N."/>
            <person name="Submissions S."/>
        </authorList>
    </citation>
    <scope>NUCLEOTIDE SEQUENCE [LARGE SCALE GENOMIC DNA]</scope>
    <source>
        <strain evidence="3">LMG 24000</strain>
    </source>
</reference>
<dbReference type="EMBL" id="FNRQ01000003">
    <property type="protein sequence ID" value="SEA84537.1"/>
    <property type="molecule type" value="Genomic_DNA"/>
</dbReference>
<dbReference type="Proteomes" id="UP000198638">
    <property type="component" value="Unassembled WGS sequence"/>
</dbReference>
<keyword evidence="1" id="KW-0812">Transmembrane</keyword>
<gene>
    <name evidence="2" type="ORF">SAMN05192564_103375</name>
</gene>
<dbReference type="PANTHER" id="PTHR37314">
    <property type="entry name" value="SLR0142 PROTEIN"/>
    <property type="match status" value="1"/>
</dbReference>
<name>A0A1H4EI43_9BURK</name>
<accession>A0A1H4EI43</accession>
<feature type="transmembrane region" description="Helical" evidence="1">
    <location>
        <begin position="100"/>
        <end position="121"/>
    </location>
</feature>
<feature type="transmembrane region" description="Helical" evidence="1">
    <location>
        <begin position="223"/>
        <end position="247"/>
    </location>
</feature>
<dbReference type="PANTHER" id="PTHR37314:SF4">
    <property type="entry name" value="UPF0700 TRANSMEMBRANE PROTEIN YOAK"/>
    <property type="match status" value="1"/>
</dbReference>
<dbReference type="Pfam" id="PF06912">
    <property type="entry name" value="DUF1275"/>
    <property type="match status" value="1"/>
</dbReference>
<keyword evidence="3" id="KW-1185">Reference proteome</keyword>
<sequence>MPINYLRTFTSPARTDHSNRRLGCALAFVAGAANAGGFLAVGQYTSHMSGIVSSLADNLILGQVAFVLSAAGSVAAFLAGAATSAVVINWGRQRRARSIYATPLLLEAILLLCFGLLGANLEAHRVFYIPTTVALLCFVMGLQNAMITKISKAEIRTTHMTGLVTDIGIELGKGLYWNRGMPPGAPHYVRADRRKLTLLASLLGMFLAGGIAGAFGFKQFGFVATVPLAAVLLTFAGVPVGDDLALLRRRGRS</sequence>